<dbReference type="InterPro" id="IPR001789">
    <property type="entry name" value="Sig_transdc_resp-reg_receiver"/>
</dbReference>
<name>A0A418Y885_9BURK</name>
<dbReference type="PROSITE" id="PS00622">
    <property type="entry name" value="HTH_LUXR_1"/>
    <property type="match status" value="1"/>
</dbReference>
<dbReference type="InterPro" id="IPR058245">
    <property type="entry name" value="NreC/VraR/RcsB-like_REC"/>
</dbReference>
<dbReference type="OrthoDB" id="9780593at2"/>
<dbReference type="SMART" id="SM00448">
    <property type="entry name" value="REC"/>
    <property type="match status" value="1"/>
</dbReference>
<evidence type="ECO:0000256" key="3">
    <source>
        <dbReference type="PROSITE-ProRule" id="PRU00169"/>
    </source>
</evidence>
<accession>A0A418Y885</accession>
<dbReference type="PROSITE" id="PS50043">
    <property type="entry name" value="HTH_LUXR_2"/>
    <property type="match status" value="1"/>
</dbReference>
<dbReference type="Pfam" id="PF00072">
    <property type="entry name" value="Response_reg"/>
    <property type="match status" value="1"/>
</dbReference>
<dbReference type="Gene3D" id="3.40.50.2300">
    <property type="match status" value="1"/>
</dbReference>
<dbReference type="CDD" id="cd17535">
    <property type="entry name" value="REC_NarL-like"/>
    <property type="match status" value="1"/>
</dbReference>
<dbReference type="InterPro" id="IPR039420">
    <property type="entry name" value="WalR-like"/>
</dbReference>
<evidence type="ECO:0000256" key="1">
    <source>
        <dbReference type="ARBA" id="ARBA00022553"/>
    </source>
</evidence>
<dbReference type="InterPro" id="IPR000792">
    <property type="entry name" value="Tscrpt_reg_LuxR_C"/>
</dbReference>
<proteinExistence type="predicted"/>
<evidence type="ECO:0000259" key="5">
    <source>
        <dbReference type="PROSITE" id="PS50110"/>
    </source>
</evidence>
<evidence type="ECO:0000313" key="6">
    <source>
        <dbReference type="EMBL" id="RJG27470.1"/>
    </source>
</evidence>
<protein>
    <submittedName>
        <fullName evidence="6">DNA-binding response regulator</fullName>
    </submittedName>
</protein>
<feature type="domain" description="HTH luxR-type" evidence="4">
    <location>
        <begin position="154"/>
        <end position="219"/>
    </location>
</feature>
<feature type="modified residue" description="4-aspartylphosphate" evidence="3">
    <location>
        <position position="66"/>
    </location>
</feature>
<dbReference type="AlphaFoldDB" id="A0A418Y885"/>
<dbReference type="EMBL" id="QYUP01000010">
    <property type="protein sequence ID" value="RJG27470.1"/>
    <property type="molecule type" value="Genomic_DNA"/>
</dbReference>
<dbReference type="GO" id="GO:0006355">
    <property type="term" value="P:regulation of DNA-templated transcription"/>
    <property type="evidence" value="ECO:0007669"/>
    <property type="project" value="InterPro"/>
</dbReference>
<dbReference type="SUPFAM" id="SSF46894">
    <property type="entry name" value="C-terminal effector domain of the bipartite response regulators"/>
    <property type="match status" value="1"/>
</dbReference>
<evidence type="ECO:0000313" key="7">
    <source>
        <dbReference type="Proteomes" id="UP000284006"/>
    </source>
</evidence>
<dbReference type="PRINTS" id="PR00038">
    <property type="entry name" value="HTHLUXR"/>
</dbReference>
<dbReference type="PANTHER" id="PTHR43214">
    <property type="entry name" value="TWO-COMPONENT RESPONSE REGULATOR"/>
    <property type="match status" value="1"/>
</dbReference>
<reference evidence="6 7" key="1">
    <citation type="submission" date="2018-09" db="EMBL/GenBank/DDBJ databases">
        <authorList>
            <person name="Zhu H."/>
        </authorList>
    </citation>
    <scope>NUCLEOTIDE SEQUENCE [LARGE SCALE GENOMIC DNA]</scope>
    <source>
        <strain evidence="6 7">K1S02-61</strain>
    </source>
</reference>
<sequence length="222" mass="24117">MRSTHRKNMETRLTRIVIADDHALIREGVKKIIRSSKDLRIVGEAAGFEQLVELVPAAAPDLVILDLSLPGYEGLAGLVELKKNFPALRVLILSMFPEEQYAVAALRGGAAGYVTKAMAAEELILAIRRVMGGGSYISEHLAGLLVMDAVNPQQQAVHEALTKRELDVLRVIGSGRQVKQVSAELGISVSSVNTYRARIFRKMGLASNAALIRYALKYGLVA</sequence>
<dbReference type="GO" id="GO:0000160">
    <property type="term" value="P:phosphorelay signal transduction system"/>
    <property type="evidence" value="ECO:0007669"/>
    <property type="project" value="InterPro"/>
</dbReference>
<dbReference type="Proteomes" id="UP000284006">
    <property type="component" value="Unassembled WGS sequence"/>
</dbReference>
<dbReference type="InterPro" id="IPR016032">
    <property type="entry name" value="Sig_transdc_resp-reg_C-effctor"/>
</dbReference>
<comment type="caution">
    <text evidence="6">The sequence shown here is derived from an EMBL/GenBank/DDBJ whole genome shotgun (WGS) entry which is preliminary data.</text>
</comment>
<dbReference type="SMART" id="SM00421">
    <property type="entry name" value="HTH_LUXR"/>
    <property type="match status" value="1"/>
</dbReference>
<dbReference type="Pfam" id="PF00196">
    <property type="entry name" value="GerE"/>
    <property type="match status" value="1"/>
</dbReference>
<dbReference type="SUPFAM" id="SSF52172">
    <property type="entry name" value="CheY-like"/>
    <property type="match status" value="1"/>
</dbReference>
<gene>
    <name evidence="6" type="ORF">D3872_01055</name>
</gene>
<keyword evidence="7" id="KW-1185">Reference proteome</keyword>
<dbReference type="CDD" id="cd06170">
    <property type="entry name" value="LuxR_C_like"/>
    <property type="match status" value="1"/>
</dbReference>
<dbReference type="GO" id="GO:0003677">
    <property type="term" value="F:DNA binding"/>
    <property type="evidence" value="ECO:0007669"/>
    <property type="project" value="UniProtKB-KW"/>
</dbReference>
<dbReference type="PROSITE" id="PS50110">
    <property type="entry name" value="RESPONSE_REGULATORY"/>
    <property type="match status" value="1"/>
</dbReference>
<keyword evidence="2 6" id="KW-0238">DNA-binding</keyword>
<feature type="domain" description="Response regulatory" evidence="5">
    <location>
        <begin position="15"/>
        <end position="131"/>
    </location>
</feature>
<organism evidence="6 7">
    <name type="scientific">Massilia cavernae</name>
    <dbReference type="NCBI Taxonomy" id="2320864"/>
    <lineage>
        <taxon>Bacteria</taxon>
        <taxon>Pseudomonadati</taxon>
        <taxon>Pseudomonadota</taxon>
        <taxon>Betaproteobacteria</taxon>
        <taxon>Burkholderiales</taxon>
        <taxon>Oxalobacteraceae</taxon>
        <taxon>Telluria group</taxon>
        <taxon>Massilia</taxon>
    </lineage>
</organism>
<keyword evidence="1 3" id="KW-0597">Phosphoprotein</keyword>
<evidence type="ECO:0000259" key="4">
    <source>
        <dbReference type="PROSITE" id="PS50043"/>
    </source>
</evidence>
<evidence type="ECO:0000256" key="2">
    <source>
        <dbReference type="ARBA" id="ARBA00023125"/>
    </source>
</evidence>
<dbReference type="InterPro" id="IPR011006">
    <property type="entry name" value="CheY-like_superfamily"/>
</dbReference>